<sequence>MNFIATVNTPSHGHISVTFSDNDKSVLGAWA</sequence>
<dbReference type="AlphaFoldDB" id="A0AAX2I728"/>
<dbReference type="Proteomes" id="UP000251879">
    <property type="component" value="Unassembled WGS sequence"/>
</dbReference>
<name>A0AAX2I728_YERPE</name>
<protein>
    <submittedName>
        <fullName evidence="1">Uncharacterized protein</fullName>
    </submittedName>
</protein>
<reference evidence="1 2" key="1">
    <citation type="submission" date="2018-06" db="EMBL/GenBank/DDBJ databases">
        <authorList>
            <consortium name="Pathogen Informatics"/>
            <person name="Doyle S."/>
        </authorList>
    </citation>
    <scope>NUCLEOTIDE SEQUENCE [LARGE SCALE GENOMIC DNA]</scope>
    <source>
        <strain evidence="1 2">NCTC5923</strain>
    </source>
</reference>
<evidence type="ECO:0000313" key="2">
    <source>
        <dbReference type="Proteomes" id="UP000251879"/>
    </source>
</evidence>
<dbReference type="EMBL" id="UAVH01000011">
    <property type="protein sequence ID" value="SQA49355.1"/>
    <property type="molecule type" value="Genomic_DNA"/>
</dbReference>
<comment type="caution">
    <text evidence="1">The sequence shown here is derived from an EMBL/GenBank/DDBJ whole genome shotgun (WGS) entry which is preliminary data.</text>
</comment>
<evidence type="ECO:0000313" key="1">
    <source>
        <dbReference type="EMBL" id="SQA49355.1"/>
    </source>
</evidence>
<accession>A0AAX2I728</accession>
<proteinExistence type="predicted"/>
<organism evidence="1 2">
    <name type="scientific">Yersinia pestis</name>
    <dbReference type="NCBI Taxonomy" id="632"/>
    <lineage>
        <taxon>Bacteria</taxon>
        <taxon>Pseudomonadati</taxon>
        <taxon>Pseudomonadota</taxon>
        <taxon>Gammaproteobacteria</taxon>
        <taxon>Enterobacterales</taxon>
        <taxon>Yersiniaceae</taxon>
        <taxon>Yersinia</taxon>
    </lineage>
</organism>
<gene>
    <name evidence="1" type="ORF">NCTC5923_04317</name>
</gene>